<evidence type="ECO:0000256" key="5">
    <source>
        <dbReference type="ARBA" id="ARBA00022692"/>
    </source>
</evidence>
<dbReference type="InterPro" id="IPR050297">
    <property type="entry name" value="LipidA_mod_glycosyltrf_83"/>
</dbReference>
<evidence type="ECO:0000256" key="1">
    <source>
        <dbReference type="ARBA" id="ARBA00004651"/>
    </source>
</evidence>
<feature type="transmembrane region" description="Helical" evidence="8">
    <location>
        <begin position="362"/>
        <end position="382"/>
    </location>
</feature>
<keyword evidence="5 8" id="KW-0812">Transmembrane</keyword>
<dbReference type="GO" id="GO:0005886">
    <property type="term" value="C:plasma membrane"/>
    <property type="evidence" value="ECO:0007669"/>
    <property type="project" value="UniProtKB-SubCell"/>
</dbReference>
<dbReference type="PANTHER" id="PTHR33908">
    <property type="entry name" value="MANNOSYLTRANSFERASE YKCB-RELATED"/>
    <property type="match status" value="1"/>
</dbReference>
<keyword evidence="2" id="KW-1003">Cell membrane</keyword>
<evidence type="ECO:0000256" key="8">
    <source>
        <dbReference type="SAM" id="Phobius"/>
    </source>
</evidence>
<evidence type="ECO:0000256" key="6">
    <source>
        <dbReference type="ARBA" id="ARBA00022989"/>
    </source>
</evidence>
<evidence type="ECO:0000256" key="4">
    <source>
        <dbReference type="ARBA" id="ARBA00022679"/>
    </source>
</evidence>
<feature type="transmembrane region" description="Helical" evidence="8">
    <location>
        <begin position="12"/>
        <end position="30"/>
    </location>
</feature>
<feature type="transmembrane region" description="Helical" evidence="8">
    <location>
        <begin position="335"/>
        <end position="356"/>
    </location>
</feature>
<proteinExistence type="predicted"/>
<keyword evidence="7 8" id="KW-0472">Membrane</keyword>
<evidence type="ECO:0000313" key="9">
    <source>
        <dbReference type="EMBL" id="MBB1160764.1"/>
    </source>
</evidence>
<gene>
    <name evidence="9" type="ORF">H4F90_02050</name>
</gene>
<organism evidence="9 10">
    <name type="scientific">Aquariibacter albus</name>
    <dbReference type="NCBI Taxonomy" id="2759899"/>
    <lineage>
        <taxon>Bacteria</taxon>
        <taxon>Pseudomonadati</taxon>
        <taxon>Pseudomonadota</taxon>
        <taxon>Betaproteobacteria</taxon>
        <taxon>Burkholderiales</taxon>
        <taxon>Sphaerotilaceae</taxon>
        <taxon>Aquariibacter</taxon>
    </lineage>
</organism>
<dbReference type="PANTHER" id="PTHR33908:SF11">
    <property type="entry name" value="MEMBRANE PROTEIN"/>
    <property type="match status" value="1"/>
</dbReference>
<dbReference type="GO" id="GO:0009103">
    <property type="term" value="P:lipopolysaccharide biosynthetic process"/>
    <property type="evidence" value="ECO:0007669"/>
    <property type="project" value="UniProtKB-ARBA"/>
</dbReference>
<protein>
    <recommendedName>
        <fullName evidence="11">Glycosyltransferase RgtA/B/C/D-like domain-containing protein</fullName>
    </recommendedName>
</protein>
<evidence type="ECO:0008006" key="11">
    <source>
        <dbReference type="Google" id="ProtNLM"/>
    </source>
</evidence>
<evidence type="ECO:0000256" key="2">
    <source>
        <dbReference type="ARBA" id="ARBA00022475"/>
    </source>
</evidence>
<dbReference type="GO" id="GO:0016763">
    <property type="term" value="F:pentosyltransferase activity"/>
    <property type="evidence" value="ECO:0007669"/>
    <property type="project" value="TreeGrafter"/>
</dbReference>
<comment type="subcellular location">
    <subcellularLocation>
        <location evidence="1">Cell membrane</location>
        <topology evidence="1">Multi-pass membrane protein</topology>
    </subcellularLocation>
</comment>
<dbReference type="AlphaFoldDB" id="A0A839HSG5"/>
<feature type="transmembrane region" description="Helical" evidence="8">
    <location>
        <begin position="133"/>
        <end position="153"/>
    </location>
</feature>
<feature type="transmembrane region" description="Helical" evidence="8">
    <location>
        <begin position="96"/>
        <end position="121"/>
    </location>
</feature>
<dbReference type="EMBL" id="JACIVI010000001">
    <property type="protein sequence ID" value="MBB1160764.1"/>
    <property type="molecule type" value="Genomic_DNA"/>
</dbReference>
<keyword evidence="10" id="KW-1185">Reference proteome</keyword>
<name>A0A839HSG5_9BURK</name>
<evidence type="ECO:0000313" key="10">
    <source>
        <dbReference type="Proteomes" id="UP000586093"/>
    </source>
</evidence>
<evidence type="ECO:0000256" key="3">
    <source>
        <dbReference type="ARBA" id="ARBA00022676"/>
    </source>
</evidence>
<sequence length="537" mass="57334">MNSASPPATSRVLSGAAVLLFIVGGLTRLFPLADWPNRVYWQFLSEDGYLMQTVARNFALGLGLSTADGTMPTNGVQPLATFVFAALHGLVNGNKLLAIAAVAVLSTAQALLAAWAMAHFIRQLAGDPPQARSLGALGAGLWLCGYVLIAHSGNGLETGLYHLAVLAAWLVYLRQLTAQALRPATTSESMRLGVALGMVFLARNDAVFFIGGLLAAHVWIGGEAGGGILRRLRDATIAGLTSLATASPWLVHNKLLFGSIVPISGSAQSHDSVLGQNMTVVPANLLEAMLVLLPIPGAVERSGPVLVAGPFLVIVLLLGFGYWSRGRGVGVRRMVVASTLFLGGLVGYYGLFFGAAHFIPRYLSVLSVLLWPMLVLLTGALADRVQTRWQGLRPLGVAGLVVLCAVSVNNARLHWNHGEQHMHRQVAEWVTEHVAPEVWVGAVQTGTLGYFHDRTINLDGKVNPEALKVILRTGDVRDAYIMDSPIQHIIDWVAITDWATKPGAPTFKAAFDVAVRDTSLNLGVLTRRQPPANIDAH</sequence>
<keyword evidence="6 8" id="KW-1133">Transmembrane helix</keyword>
<keyword evidence="3" id="KW-0328">Glycosyltransferase</keyword>
<feature type="transmembrane region" description="Helical" evidence="8">
    <location>
        <begin position="303"/>
        <end position="323"/>
    </location>
</feature>
<accession>A0A839HSG5</accession>
<feature type="transmembrane region" description="Helical" evidence="8">
    <location>
        <begin position="193"/>
        <end position="220"/>
    </location>
</feature>
<comment type="caution">
    <text evidence="9">The sequence shown here is derived from an EMBL/GenBank/DDBJ whole genome shotgun (WGS) entry which is preliminary data.</text>
</comment>
<dbReference type="Proteomes" id="UP000586093">
    <property type="component" value="Unassembled WGS sequence"/>
</dbReference>
<dbReference type="RefSeq" id="WP_182661010.1">
    <property type="nucleotide sequence ID" value="NZ_JACIVI010000001.1"/>
</dbReference>
<feature type="transmembrane region" description="Helical" evidence="8">
    <location>
        <begin position="394"/>
        <end position="415"/>
    </location>
</feature>
<reference evidence="9 10" key="1">
    <citation type="submission" date="2020-08" db="EMBL/GenBank/DDBJ databases">
        <title>Aquariorum lacteus gen. nov., sp. nov., a new member of the family Comamonadaceae, isolated from freshwater aquarium.</title>
        <authorList>
            <person name="Chun S.-J."/>
        </authorList>
    </citation>
    <scope>NUCLEOTIDE SEQUENCE [LARGE SCALE GENOMIC DNA]</scope>
    <source>
        <strain evidence="9 10">SJAQ100</strain>
    </source>
</reference>
<feature type="transmembrane region" description="Helical" evidence="8">
    <location>
        <begin position="159"/>
        <end position="181"/>
    </location>
</feature>
<evidence type="ECO:0000256" key="7">
    <source>
        <dbReference type="ARBA" id="ARBA00023136"/>
    </source>
</evidence>
<keyword evidence="4" id="KW-0808">Transferase</keyword>